<comment type="caution">
    <text evidence="1">The sequence shown here is derived from an EMBL/GenBank/DDBJ whole genome shotgun (WGS) entry which is preliminary data.</text>
</comment>
<dbReference type="OrthoDB" id="8154007at2"/>
<protein>
    <submittedName>
        <fullName evidence="1">Uncharacterized protein</fullName>
    </submittedName>
</protein>
<evidence type="ECO:0000313" key="1">
    <source>
        <dbReference type="EMBL" id="TDH62463.1"/>
    </source>
</evidence>
<dbReference type="EMBL" id="SMSJ01000011">
    <property type="protein sequence ID" value="TDH62463.1"/>
    <property type="molecule type" value="Genomic_DNA"/>
</dbReference>
<sequence length="346" mass="36727">MRNTDLRKARDVAAKLRLTAALLGGISQKELCAAFRRVNPQTGFDLDRSYKWVQGRSLPRSAQIYEDWARLLGLAQAGSWVAGCGLDSFLEALCGDGRADRADLLRRAGLDTPPEDDAAGVATRYLCGSYACYSQAQSPYYQGRILRGALVIEPSPRRAEGLTACYSQALSLGRSHVAGRVMIVGSMLALPLTTGSPGAPPVSFHLHLPAPPGSLLAGIMGSCTMVHPGGQPPYATRVAMVRVPLPVEALERSNRYMEAEPLALSRDLAALGLLVRDAVGLEARLDRFLRPVGTGWAGSDQVQMADQVALGGACDRAWLDTVGAAAETGRVPAPAPARQPMALDLG</sequence>
<organism evidence="1 2">
    <name type="scientific">Dankookia rubra</name>
    <dbReference type="NCBI Taxonomy" id="1442381"/>
    <lineage>
        <taxon>Bacteria</taxon>
        <taxon>Pseudomonadati</taxon>
        <taxon>Pseudomonadota</taxon>
        <taxon>Alphaproteobacteria</taxon>
        <taxon>Acetobacterales</taxon>
        <taxon>Roseomonadaceae</taxon>
        <taxon>Dankookia</taxon>
    </lineage>
</organism>
<proteinExistence type="predicted"/>
<keyword evidence="2" id="KW-1185">Reference proteome</keyword>
<dbReference type="RefSeq" id="WP_133288726.1">
    <property type="nucleotide sequence ID" value="NZ_SMSJ01000011.1"/>
</dbReference>
<name>A0A4R5QHL9_9PROT</name>
<reference evidence="1 2" key="1">
    <citation type="journal article" date="2016" name="J. Microbiol.">
        <title>Dankookia rubra gen. nov., sp. nov., an alphaproteobacterium isolated from sediment of a shallow stream.</title>
        <authorList>
            <person name="Kim W.H."/>
            <person name="Kim D.H."/>
            <person name="Kang K."/>
            <person name="Ahn T.Y."/>
        </authorList>
    </citation>
    <scope>NUCLEOTIDE SEQUENCE [LARGE SCALE GENOMIC DNA]</scope>
    <source>
        <strain evidence="1 2">JCM30602</strain>
    </source>
</reference>
<dbReference type="AlphaFoldDB" id="A0A4R5QHL9"/>
<evidence type="ECO:0000313" key="2">
    <source>
        <dbReference type="Proteomes" id="UP000295096"/>
    </source>
</evidence>
<gene>
    <name evidence="1" type="ORF">E2C06_11370</name>
</gene>
<accession>A0A4R5QHL9</accession>
<dbReference type="Proteomes" id="UP000295096">
    <property type="component" value="Unassembled WGS sequence"/>
</dbReference>